<gene>
    <name evidence="1" type="ORF">DMP12_09945</name>
</gene>
<name>A0A423UJ77_9ACTN</name>
<proteinExistence type="predicted"/>
<reference evidence="2" key="1">
    <citation type="submission" date="2018-05" db="EMBL/GenBank/DDBJ databases">
        <title>Genome Sequencing of selected type strains of the family Eggerthellaceae.</title>
        <authorList>
            <person name="Danylec N."/>
            <person name="Stoll D.A."/>
            <person name="Doetsch A."/>
            <person name="Huch M."/>
        </authorList>
    </citation>
    <scope>NUCLEOTIDE SEQUENCE [LARGE SCALE GENOMIC DNA]</scope>
    <source>
        <strain evidence="2">DSM 27213</strain>
    </source>
</reference>
<evidence type="ECO:0000313" key="2">
    <source>
        <dbReference type="Proteomes" id="UP000285258"/>
    </source>
</evidence>
<dbReference type="EMBL" id="QIBW01000011">
    <property type="protein sequence ID" value="ROT89251.1"/>
    <property type="molecule type" value="Genomic_DNA"/>
</dbReference>
<comment type="caution">
    <text evidence="1">The sequence shown here is derived from an EMBL/GenBank/DDBJ whole genome shotgun (WGS) entry which is preliminary data.</text>
</comment>
<organism evidence="1 2">
    <name type="scientific">Gordonibacter urolithinfaciens</name>
    <dbReference type="NCBI Taxonomy" id="1335613"/>
    <lineage>
        <taxon>Bacteria</taxon>
        <taxon>Bacillati</taxon>
        <taxon>Actinomycetota</taxon>
        <taxon>Coriobacteriia</taxon>
        <taxon>Eggerthellales</taxon>
        <taxon>Eggerthellaceae</taxon>
        <taxon>Gordonibacter</taxon>
    </lineage>
</organism>
<dbReference type="AlphaFoldDB" id="A0A423UJ77"/>
<protein>
    <submittedName>
        <fullName evidence="1">Uncharacterized protein</fullName>
    </submittedName>
</protein>
<accession>A0A423UJ77</accession>
<sequence length="119" mass="13701">MAEILRYATFDLACSTRNDQIASIDLVFYLHTSTSDDDRENLTYLGIFARLEALRCWNVDALRARHRGKPVAFQAEHRPRCEGGKLRHEYDGASFDVDVETMRRTGGFDRFPPFVSVEQ</sequence>
<evidence type="ECO:0000313" key="1">
    <source>
        <dbReference type="EMBL" id="ROT89251.1"/>
    </source>
</evidence>
<dbReference type="Proteomes" id="UP000285258">
    <property type="component" value="Unassembled WGS sequence"/>
</dbReference>